<reference evidence="2" key="2">
    <citation type="journal article" date="2021" name="PeerJ">
        <title>Extensive microbial diversity within the chicken gut microbiome revealed by metagenomics and culture.</title>
        <authorList>
            <person name="Gilroy R."/>
            <person name="Ravi A."/>
            <person name="Getino M."/>
            <person name="Pursley I."/>
            <person name="Horton D.L."/>
            <person name="Alikhan N.F."/>
            <person name="Baker D."/>
            <person name="Gharbi K."/>
            <person name="Hall N."/>
            <person name="Watson M."/>
            <person name="Adriaenssens E.M."/>
            <person name="Foster-Nyarko E."/>
            <person name="Jarju S."/>
            <person name="Secka A."/>
            <person name="Antonio M."/>
            <person name="Oren A."/>
            <person name="Chaudhuri R.R."/>
            <person name="La Ragione R."/>
            <person name="Hildebrand F."/>
            <person name="Pallen M.J."/>
        </authorList>
    </citation>
    <scope>NUCLEOTIDE SEQUENCE</scope>
    <source>
        <strain evidence="2">13361</strain>
    </source>
</reference>
<protein>
    <submittedName>
        <fullName evidence="2">Sporulation protein YunB</fullName>
    </submittedName>
</protein>
<feature type="transmembrane region" description="Helical" evidence="1">
    <location>
        <begin position="7"/>
        <end position="26"/>
    </location>
</feature>
<dbReference type="NCBIfam" id="TIGR02832">
    <property type="entry name" value="spo_yunB"/>
    <property type="match status" value="1"/>
</dbReference>
<dbReference type="Pfam" id="PF09560">
    <property type="entry name" value="Spore_YunB"/>
    <property type="match status" value="1"/>
</dbReference>
<evidence type="ECO:0000256" key="1">
    <source>
        <dbReference type="SAM" id="Phobius"/>
    </source>
</evidence>
<dbReference type="EMBL" id="DVFK01000111">
    <property type="protein sequence ID" value="HIQ68491.1"/>
    <property type="molecule type" value="Genomic_DNA"/>
</dbReference>
<organism evidence="2 3">
    <name type="scientific">Candidatus Faecousia excrementigallinarum</name>
    <dbReference type="NCBI Taxonomy" id="2840806"/>
    <lineage>
        <taxon>Bacteria</taxon>
        <taxon>Bacillati</taxon>
        <taxon>Bacillota</taxon>
        <taxon>Clostridia</taxon>
        <taxon>Eubacteriales</taxon>
        <taxon>Oscillospiraceae</taxon>
        <taxon>Faecousia</taxon>
    </lineage>
</organism>
<dbReference type="Proteomes" id="UP000886796">
    <property type="component" value="Unassembled WGS sequence"/>
</dbReference>
<evidence type="ECO:0000313" key="3">
    <source>
        <dbReference type="Proteomes" id="UP000886796"/>
    </source>
</evidence>
<gene>
    <name evidence="2" type="primary">yunB</name>
    <name evidence="2" type="ORF">IAB74_08300</name>
</gene>
<reference evidence="2" key="1">
    <citation type="submission" date="2020-10" db="EMBL/GenBank/DDBJ databases">
        <authorList>
            <person name="Gilroy R."/>
        </authorList>
    </citation>
    <scope>NUCLEOTIDE SEQUENCE</scope>
    <source>
        <strain evidence="2">13361</strain>
    </source>
</reference>
<keyword evidence="1" id="KW-0812">Transmembrane</keyword>
<accession>A0A9D0Z4K7</accession>
<sequence length="207" mass="22910">MGRAIGRILRLLLIIILVLTVAFFLFRRKYQDVIVALAQTQVINTTSDLINDAIDQQIATGDILYDRIVYFEKDLDGRITALKTNMSEVNRLKTQVLNIINDEILALDASELGIPLGNIFFPEFLSGRGMAIPVEILAIRNSDASFTSDFSEAGINQTLHRLNMEVRVDVSVLVLGRTESFTVNSQVMVAETIIIGQVPDTLLQTGG</sequence>
<dbReference type="AlphaFoldDB" id="A0A9D0Z4K7"/>
<keyword evidence="1" id="KW-1133">Transmembrane helix</keyword>
<proteinExistence type="predicted"/>
<name>A0A9D0Z4K7_9FIRM</name>
<evidence type="ECO:0000313" key="2">
    <source>
        <dbReference type="EMBL" id="HIQ68491.1"/>
    </source>
</evidence>
<dbReference type="InterPro" id="IPR014197">
    <property type="entry name" value="Sporulation_prot_YunB"/>
</dbReference>
<dbReference type="PIRSF" id="PIRSF021383">
    <property type="entry name" value="YunB"/>
    <property type="match status" value="1"/>
</dbReference>
<comment type="caution">
    <text evidence="2">The sequence shown here is derived from an EMBL/GenBank/DDBJ whole genome shotgun (WGS) entry which is preliminary data.</text>
</comment>
<keyword evidence="1" id="KW-0472">Membrane</keyword>